<evidence type="ECO:0000313" key="3">
    <source>
        <dbReference type="Proteomes" id="UP000001940"/>
    </source>
</evidence>
<name>A0A2K5ATY9_CAEEL</name>
<dbReference type="PaxDb" id="6239-C09B7.2.2"/>
<dbReference type="WormBase" id="C09B7.2d">
    <property type="protein sequence ID" value="CE52532"/>
    <property type="gene ID" value="WBGene00015621"/>
</dbReference>
<keyword evidence="3" id="KW-1185">Reference proteome</keyword>
<dbReference type="EMBL" id="BX284606">
    <property type="protein sequence ID" value="SPC48650.1"/>
    <property type="molecule type" value="Genomic_DNA"/>
</dbReference>
<dbReference type="GeneID" id="182438"/>
<sequence length="164" mass="19500">MRIVLLFSVNVMQLSTTMFLLLIYTFLTTADHHEEEIKLKQVLEDRHFVKMEPSMASKKQFNTFMDLLCISTADMPHSEYMTNYIAWEEVEFMDGIQEFLEPSDLPTGHHPSLYHHLGHNFASNCTLKDEKYIRQAHDVIDDHTKFDNYMYDQMTRKEWTDLNL</sequence>
<accession>A0A2K5ATY9</accession>
<feature type="transmembrane region" description="Helical" evidence="1">
    <location>
        <begin position="6"/>
        <end position="27"/>
    </location>
</feature>
<dbReference type="AGR" id="WB:WBGene00015621"/>
<proteinExistence type="predicted"/>
<dbReference type="AlphaFoldDB" id="A0A2K5ATY9"/>
<dbReference type="Bgee" id="WBGene00015621">
    <property type="expression patterns" value="Expressed in pharyngeal muscle cell (C elegans) and 3 other cell types or tissues"/>
</dbReference>
<keyword evidence="1" id="KW-0472">Membrane</keyword>
<dbReference type="FunCoup" id="A0A2K5ATY9">
    <property type="interactions" value="1379"/>
</dbReference>
<keyword evidence="1" id="KW-0812">Transmembrane</keyword>
<dbReference type="CTD" id="182438"/>
<reference evidence="2 3" key="1">
    <citation type="journal article" date="1998" name="Science">
        <title>Genome sequence of the nematode C. elegans: a platform for investigating biology.</title>
        <authorList>
            <consortium name="The C. elegans sequencing consortium"/>
            <person name="Sulson J.E."/>
            <person name="Waterston R."/>
        </authorList>
    </citation>
    <scope>NUCLEOTIDE SEQUENCE [LARGE SCALE GENOMIC DNA]</scope>
    <source>
        <strain evidence="2 3">Bristol N2</strain>
    </source>
</reference>
<evidence type="ECO:0000313" key="4">
    <source>
        <dbReference type="WormBase" id="C09B7.2d"/>
    </source>
</evidence>
<evidence type="ECO:0000256" key="1">
    <source>
        <dbReference type="SAM" id="Phobius"/>
    </source>
</evidence>
<dbReference type="OrthoDB" id="5803786at2759"/>
<dbReference type="KEGG" id="cel:CELE_C09B7.2"/>
<gene>
    <name evidence="2 4" type="ORF">C09B7.2</name>
    <name evidence="2" type="ORF">CELE_C09B7.2</name>
</gene>
<organism evidence="2 3">
    <name type="scientific">Caenorhabditis elegans</name>
    <dbReference type="NCBI Taxonomy" id="6239"/>
    <lineage>
        <taxon>Eukaryota</taxon>
        <taxon>Metazoa</taxon>
        <taxon>Ecdysozoa</taxon>
        <taxon>Nematoda</taxon>
        <taxon>Chromadorea</taxon>
        <taxon>Rhabditida</taxon>
        <taxon>Rhabditina</taxon>
        <taxon>Rhabditomorpha</taxon>
        <taxon>Rhabditoidea</taxon>
        <taxon>Rhabditidae</taxon>
        <taxon>Peloderinae</taxon>
        <taxon>Caenorhabditis</taxon>
    </lineage>
</organism>
<keyword evidence="1" id="KW-1133">Transmembrane helix</keyword>
<protein>
    <submittedName>
        <fullName evidence="2">PDEase domain-containing protein</fullName>
    </submittedName>
</protein>
<evidence type="ECO:0000313" key="2">
    <source>
        <dbReference type="EMBL" id="SPC48650.1"/>
    </source>
</evidence>
<dbReference type="Proteomes" id="UP000001940">
    <property type="component" value="Chromosome X"/>
</dbReference>
<dbReference type="InParanoid" id="A0A2K5ATY9"/>
<dbReference type="RefSeq" id="NP_001348789.1">
    <property type="nucleotide sequence ID" value="NM_001361786.2"/>
</dbReference>
<dbReference type="ExpressionAtlas" id="A0A2K5ATY9">
    <property type="expression patterns" value="baseline"/>
</dbReference>